<keyword evidence="2" id="KW-1133">Transmembrane helix</keyword>
<organism evidence="3 4">
    <name type="scientific">Lonsdalea quercina</name>
    <dbReference type="NCBI Taxonomy" id="71657"/>
    <lineage>
        <taxon>Bacteria</taxon>
        <taxon>Pseudomonadati</taxon>
        <taxon>Pseudomonadota</taxon>
        <taxon>Gammaproteobacteria</taxon>
        <taxon>Enterobacterales</taxon>
        <taxon>Pectobacteriaceae</taxon>
        <taxon>Lonsdalea</taxon>
    </lineage>
</organism>
<keyword evidence="4" id="KW-1185">Reference proteome</keyword>
<name>A0A1H3Z9N7_9GAMM</name>
<gene>
    <name evidence="3" type="ORF">SAMN02982996_01106</name>
</gene>
<reference evidence="3 4" key="1">
    <citation type="submission" date="2016-10" db="EMBL/GenBank/DDBJ databases">
        <authorList>
            <person name="de Groot N.N."/>
        </authorList>
    </citation>
    <scope>NUCLEOTIDE SEQUENCE [LARGE SCALE GENOMIC DNA]</scope>
    <source>
        <strain evidence="3 4">ATCC 29281</strain>
    </source>
</reference>
<evidence type="ECO:0000256" key="1">
    <source>
        <dbReference type="SAM" id="MobiDB-lite"/>
    </source>
</evidence>
<protein>
    <submittedName>
        <fullName evidence="3">Uncharacterized protein</fullName>
    </submittedName>
</protein>
<evidence type="ECO:0000313" key="4">
    <source>
        <dbReference type="Proteomes" id="UP000187280"/>
    </source>
</evidence>
<dbReference type="AlphaFoldDB" id="A0A1H3Z9N7"/>
<feature type="region of interest" description="Disordered" evidence="1">
    <location>
        <begin position="35"/>
        <end position="61"/>
    </location>
</feature>
<dbReference type="Proteomes" id="UP000187280">
    <property type="component" value="Unassembled WGS sequence"/>
</dbReference>
<dbReference type="STRING" id="71657.SAMN02982996_01106"/>
<evidence type="ECO:0000256" key="2">
    <source>
        <dbReference type="SAM" id="Phobius"/>
    </source>
</evidence>
<keyword evidence="2" id="KW-0472">Membrane</keyword>
<evidence type="ECO:0000313" key="3">
    <source>
        <dbReference type="EMBL" id="SEA20390.1"/>
    </source>
</evidence>
<dbReference type="EMBL" id="FNQS01000003">
    <property type="protein sequence ID" value="SEA20390.1"/>
    <property type="molecule type" value="Genomic_DNA"/>
</dbReference>
<sequence length="126" mass="14739">MVQRTVASTHYFEMIYKTLKIIPIGDLFLAQGTPLRQRKPDKGRRYQTRSARPKSKESVYCQKQPTKHPYLIANTFERVFSVNDSTIYFSFILLPLIVFYSLYPQALLRHYFRAKVTTGSPPLFSL</sequence>
<proteinExistence type="predicted"/>
<accession>A0A1H3Z9N7</accession>
<feature type="transmembrane region" description="Helical" evidence="2">
    <location>
        <begin position="86"/>
        <end position="103"/>
    </location>
</feature>
<keyword evidence="2" id="KW-0812">Transmembrane</keyword>